<dbReference type="EMBL" id="CAMXCT020000982">
    <property type="protein sequence ID" value="CAL1138731.1"/>
    <property type="molecule type" value="Genomic_DNA"/>
</dbReference>
<keyword evidence="4" id="KW-1185">Reference proteome</keyword>
<evidence type="ECO:0000313" key="3">
    <source>
        <dbReference type="EMBL" id="CAL1138731.1"/>
    </source>
</evidence>
<sequence length="147" mass="16138">MRCGALWFWLALESVRSFETQSTWVANNATGCLDDPYYFDVFFLNLGRGTCRLSEYDTSGNGYGTAWRPSPTPPTLEECLSLCFSLSYCTAAEFRTTTGPTQLLAERTVGYLRGSGSYVCVSQKEVDCSYFVGKNCTAGRTGSGAFP</sequence>
<evidence type="ECO:0000256" key="1">
    <source>
        <dbReference type="SAM" id="SignalP"/>
    </source>
</evidence>
<gene>
    <name evidence="2" type="ORF">C1SCF055_LOCUS12810</name>
</gene>
<evidence type="ECO:0008006" key="5">
    <source>
        <dbReference type="Google" id="ProtNLM"/>
    </source>
</evidence>
<reference evidence="2" key="1">
    <citation type="submission" date="2022-10" db="EMBL/GenBank/DDBJ databases">
        <authorList>
            <person name="Chen Y."/>
            <person name="Dougan E. K."/>
            <person name="Chan C."/>
            <person name="Rhodes N."/>
            <person name="Thang M."/>
        </authorList>
    </citation>
    <scope>NUCLEOTIDE SEQUENCE</scope>
</reference>
<dbReference type="EMBL" id="CAMXCT010000982">
    <property type="protein sequence ID" value="CAI3985356.1"/>
    <property type="molecule type" value="Genomic_DNA"/>
</dbReference>
<reference evidence="3" key="2">
    <citation type="submission" date="2024-04" db="EMBL/GenBank/DDBJ databases">
        <authorList>
            <person name="Chen Y."/>
            <person name="Shah S."/>
            <person name="Dougan E. K."/>
            <person name="Thang M."/>
            <person name="Chan C."/>
        </authorList>
    </citation>
    <scope>NUCLEOTIDE SEQUENCE [LARGE SCALE GENOMIC DNA]</scope>
</reference>
<protein>
    <recommendedName>
        <fullName evidence="5">Apple domain-containing protein</fullName>
    </recommendedName>
</protein>
<comment type="caution">
    <text evidence="2">The sequence shown here is derived from an EMBL/GenBank/DDBJ whole genome shotgun (WGS) entry which is preliminary data.</text>
</comment>
<feature type="chain" id="PRO_5043272429" description="Apple domain-containing protein" evidence="1">
    <location>
        <begin position="18"/>
        <end position="147"/>
    </location>
</feature>
<evidence type="ECO:0000313" key="2">
    <source>
        <dbReference type="EMBL" id="CAI3985356.1"/>
    </source>
</evidence>
<dbReference type="EMBL" id="CAMXCT030000982">
    <property type="protein sequence ID" value="CAL4772668.1"/>
    <property type="molecule type" value="Genomic_DNA"/>
</dbReference>
<feature type="signal peptide" evidence="1">
    <location>
        <begin position="1"/>
        <end position="17"/>
    </location>
</feature>
<dbReference type="Proteomes" id="UP001152797">
    <property type="component" value="Unassembled WGS sequence"/>
</dbReference>
<proteinExistence type="predicted"/>
<keyword evidence="1" id="KW-0732">Signal</keyword>
<dbReference type="AlphaFoldDB" id="A0A9P1FRE2"/>
<evidence type="ECO:0000313" key="4">
    <source>
        <dbReference type="Proteomes" id="UP001152797"/>
    </source>
</evidence>
<organism evidence="2">
    <name type="scientific">Cladocopium goreaui</name>
    <dbReference type="NCBI Taxonomy" id="2562237"/>
    <lineage>
        <taxon>Eukaryota</taxon>
        <taxon>Sar</taxon>
        <taxon>Alveolata</taxon>
        <taxon>Dinophyceae</taxon>
        <taxon>Suessiales</taxon>
        <taxon>Symbiodiniaceae</taxon>
        <taxon>Cladocopium</taxon>
    </lineage>
</organism>
<name>A0A9P1FRE2_9DINO</name>
<accession>A0A9P1FRE2</accession>